<evidence type="ECO:0008006" key="4">
    <source>
        <dbReference type="Google" id="ProtNLM"/>
    </source>
</evidence>
<dbReference type="Gene3D" id="3.30.2020.40">
    <property type="entry name" value="Uncharacterised protein PF10387, DUF2442"/>
    <property type="match status" value="1"/>
</dbReference>
<accession>A0ABX0TQD4</accession>
<dbReference type="InterPro" id="IPR018841">
    <property type="entry name" value="DUF2442"/>
</dbReference>
<dbReference type="Proteomes" id="UP000727456">
    <property type="component" value="Unassembled WGS sequence"/>
</dbReference>
<keyword evidence="3" id="KW-1185">Reference proteome</keyword>
<feature type="compositionally biased region" description="Low complexity" evidence="1">
    <location>
        <begin position="113"/>
        <end position="123"/>
    </location>
</feature>
<organism evidence="2 3">
    <name type="scientific">Sphingomonas vulcanisoli</name>
    <dbReference type="NCBI Taxonomy" id="1658060"/>
    <lineage>
        <taxon>Bacteria</taxon>
        <taxon>Pseudomonadati</taxon>
        <taxon>Pseudomonadota</taxon>
        <taxon>Alphaproteobacteria</taxon>
        <taxon>Sphingomonadales</taxon>
        <taxon>Sphingomonadaceae</taxon>
        <taxon>Sphingomonas</taxon>
    </lineage>
</organism>
<gene>
    <name evidence="2" type="ORF">FHS31_001308</name>
</gene>
<dbReference type="RefSeq" id="WP_167072549.1">
    <property type="nucleotide sequence ID" value="NZ_JAAOZC010000002.1"/>
</dbReference>
<feature type="region of interest" description="Disordered" evidence="1">
    <location>
        <begin position="113"/>
        <end position="133"/>
    </location>
</feature>
<dbReference type="Pfam" id="PF10387">
    <property type="entry name" value="DUF2442"/>
    <property type="match status" value="1"/>
</dbReference>
<evidence type="ECO:0000313" key="3">
    <source>
        <dbReference type="Proteomes" id="UP000727456"/>
    </source>
</evidence>
<evidence type="ECO:0000256" key="1">
    <source>
        <dbReference type="SAM" id="MobiDB-lite"/>
    </source>
</evidence>
<name>A0ABX0TQD4_9SPHN</name>
<dbReference type="EMBL" id="JAAOZC010000002">
    <property type="protein sequence ID" value="NIJ07712.1"/>
    <property type="molecule type" value="Genomic_DNA"/>
</dbReference>
<protein>
    <recommendedName>
        <fullName evidence="4">DUF2442 domain-containing protein</fullName>
    </recommendedName>
</protein>
<proteinExistence type="predicted"/>
<evidence type="ECO:0000313" key="2">
    <source>
        <dbReference type="EMBL" id="NIJ07712.1"/>
    </source>
</evidence>
<reference evidence="2 3" key="1">
    <citation type="submission" date="2020-03" db="EMBL/GenBank/DDBJ databases">
        <title>Genomic Encyclopedia of Type Strains, Phase III (KMG-III): the genomes of soil and plant-associated and newly described type strains.</title>
        <authorList>
            <person name="Whitman W."/>
        </authorList>
    </citation>
    <scope>NUCLEOTIDE SEQUENCE [LARGE SCALE GENOMIC DNA]</scope>
    <source>
        <strain evidence="2 3">CECT 8804</strain>
    </source>
</reference>
<sequence length="133" mass="14085">MVEISDEAIEAATERGRIFRETHPHAAAVRYDAKADRVIVDLINGTTFAFPPRLVQGLHDASPAEIAEVEVIGAGYGLHWETLDLDYTVPGLMNGIFGTAKWMAAKAGRGTSEAKAAAARANGAKGGRPRKAG</sequence>
<comment type="caution">
    <text evidence="2">The sequence shown here is derived from an EMBL/GenBank/DDBJ whole genome shotgun (WGS) entry which is preliminary data.</text>
</comment>